<dbReference type="GO" id="GO:0003964">
    <property type="term" value="F:RNA-directed DNA polymerase activity"/>
    <property type="evidence" value="ECO:0007669"/>
    <property type="project" value="UniProtKB-KW"/>
</dbReference>
<keyword evidence="1" id="KW-0808">Transferase</keyword>
<dbReference type="Proteomes" id="UP000265520">
    <property type="component" value="Unassembled WGS sequence"/>
</dbReference>
<keyword evidence="1" id="KW-0548">Nucleotidyltransferase</keyword>
<sequence length="171" mass="20145">MGRIRQNEERDWCSEIVNKKLGNGGDTRFWLDIWVGTRPLCQVFPRLFSVSLQTHECINQVGEWRNEEWYWNFKCRRRFFVWEDELLTQLMEVIGEVIFSRFDDSWVCAIGDDGGYTVKDGYRFLSDNFSPVIEVVDSLCRVLKRVWKKLSSIEGHNLLLAIIATMFAYSG</sequence>
<protein>
    <submittedName>
        <fullName evidence="1">RNA-directed DNA polymerase (Reverse transcriptase)</fullName>
    </submittedName>
</protein>
<dbReference type="PANTHER" id="PTHR36617:SF5">
    <property type="entry name" value="OS05G0421675 PROTEIN"/>
    <property type="match status" value="1"/>
</dbReference>
<keyword evidence="2" id="KW-1185">Reference proteome</keyword>
<keyword evidence="1" id="KW-0695">RNA-directed DNA polymerase</keyword>
<proteinExistence type="predicted"/>
<name>A0A392QDB4_9FABA</name>
<organism evidence="1 2">
    <name type="scientific">Trifolium medium</name>
    <dbReference type="NCBI Taxonomy" id="97028"/>
    <lineage>
        <taxon>Eukaryota</taxon>
        <taxon>Viridiplantae</taxon>
        <taxon>Streptophyta</taxon>
        <taxon>Embryophyta</taxon>
        <taxon>Tracheophyta</taxon>
        <taxon>Spermatophyta</taxon>
        <taxon>Magnoliopsida</taxon>
        <taxon>eudicotyledons</taxon>
        <taxon>Gunneridae</taxon>
        <taxon>Pentapetalae</taxon>
        <taxon>rosids</taxon>
        <taxon>fabids</taxon>
        <taxon>Fabales</taxon>
        <taxon>Fabaceae</taxon>
        <taxon>Papilionoideae</taxon>
        <taxon>50 kb inversion clade</taxon>
        <taxon>NPAAA clade</taxon>
        <taxon>Hologalegina</taxon>
        <taxon>IRL clade</taxon>
        <taxon>Trifolieae</taxon>
        <taxon>Trifolium</taxon>
    </lineage>
</organism>
<accession>A0A392QDB4</accession>
<dbReference type="EMBL" id="LXQA010128819">
    <property type="protein sequence ID" value="MCI22138.1"/>
    <property type="molecule type" value="Genomic_DNA"/>
</dbReference>
<reference evidence="1 2" key="1">
    <citation type="journal article" date="2018" name="Front. Plant Sci.">
        <title>Red Clover (Trifolium pratense) and Zigzag Clover (T. medium) - A Picture of Genomic Similarities and Differences.</title>
        <authorList>
            <person name="Dluhosova J."/>
            <person name="Istvanek J."/>
            <person name="Nedelnik J."/>
            <person name="Repkova J."/>
        </authorList>
    </citation>
    <scope>NUCLEOTIDE SEQUENCE [LARGE SCALE GENOMIC DNA]</scope>
    <source>
        <strain evidence="2">cv. 10/8</strain>
        <tissue evidence="1">Leaf</tissue>
    </source>
</reference>
<dbReference type="PANTHER" id="PTHR36617">
    <property type="entry name" value="PROTEIN, PUTATIVE-RELATED"/>
    <property type="match status" value="1"/>
</dbReference>
<comment type="caution">
    <text evidence="1">The sequence shown here is derived from an EMBL/GenBank/DDBJ whole genome shotgun (WGS) entry which is preliminary data.</text>
</comment>
<dbReference type="AlphaFoldDB" id="A0A392QDB4"/>
<evidence type="ECO:0000313" key="2">
    <source>
        <dbReference type="Proteomes" id="UP000265520"/>
    </source>
</evidence>
<evidence type="ECO:0000313" key="1">
    <source>
        <dbReference type="EMBL" id="MCI22138.1"/>
    </source>
</evidence>